<dbReference type="AlphaFoldDB" id="S3DHE5"/>
<comment type="function">
    <text evidence="8">Component of the Mediator complex, a coactivator involved in the regulated transcription of nearly all RNA polymerase II-dependent genes. Mediator functions as a bridge to convey information from gene-specific regulatory proteins to the basal RNA polymerase II transcription machinery. Mediator is recruited to promoters by direct interactions with regulatory proteins and serves as a scaffold for the assembly of a functional preinitiation complex with RNA polymerase II and the general transcription factors.</text>
</comment>
<name>S3DHE5_GLAL2</name>
<evidence type="ECO:0000256" key="8">
    <source>
        <dbReference type="RuleBase" id="RU364141"/>
    </source>
</evidence>
<dbReference type="eggNOG" id="ENOG502SCD7">
    <property type="taxonomic scope" value="Eukaryota"/>
</dbReference>
<organism evidence="10 11">
    <name type="scientific">Glarea lozoyensis (strain ATCC 20868 / MF5171)</name>
    <dbReference type="NCBI Taxonomy" id="1116229"/>
    <lineage>
        <taxon>Eukaryota</taxon>
        <taxon>Fungi</taxon>
        <taxon>Dikarya</taxon>
        <taxon>Ascomycota</taxon>
        <taxon>Pezizomycotina</taxon>
        <taxon>Leotiomycetes</taxon>
        <taxon>Helotiales</taxon>
        <taxon>Helotiaceae</taxon>
        <taxon>Glarea</taxon>
    </lineage>
</organism>
<dbReference type="Proteomes" id="UP000016922">
    <property type="component" value="Unassembled WGS sequence"/>
</dbReference>
<dbReference type="EMBL" id="KE145362">
    <property type="protein sequence ID" value="EPE31451.1"/>
    <property type="molecule type" value="Genomic_DNA"/>
</dbReference>
<keyword evidence="4 8" id="KW-0805">Transcription regulation</keyword>
<dbReference type="PANTHER" id="PTHR13208:SF2">
    <property type="entry name" value="MEDIATOR OF RNA POLYMERASE II TRANSCRIPTION SUBUNIT 4"/>
    <property type="match status" value="1"/>
</dbReference>
<evidence type="ECO:0000256" key="2">
    <source>
        <dbReference type="ARBA" id="ARBA00009626"/>
    </source>
</evidence>
<dbReference type="OMA" id="WPLEDKI"/>
<keyword evidence="8" id="KW-0010">Activator</keyword>
<comment type="similarity">
    <text evidence="2 8">Belongs to the Mediator complex subunit 4 family.</text>
</comment>
<evidence type="ECO:0000256" key="1">
    <source>
        <dbReference type="ARBA" id="ARBA00004123"/>
    </source>
</evidence>
<evidence type="ECO:0000256" key="5">
    <source>
        <dbReference type="ARBA" id="ARBA00023163"/>
    </source>
</evidence>
<keyword evidence="6 8" id="KW-0539">Nucleus</keyword>
<dbReference type="PANTHER" id="PTHR13208">
    <property type="entry name" value="MEDIATOR OF RNA POLYMERASE II TRANSCRIPTION SUBUNIT 4"/>
    <property type="match status" value="1"/>
</dbReference>
<comment type="subcellular location">
    <subcellularLocation>
        <location evidence="1 8">Nucleus</location>
    </subcellularLocation>
</comment>
<sequence>MDNIIDQRFERVEKALATLITSISTYNPSISHANDLVAADTELSQGLEQLSAHQSNYAKILALRAESEDLDAQIKDKLTLLTTTRKELLAASSTNFTSKANAVDVAEILSYASRSSKFTRPATFREVEAQSNPDTGDGGTNTPKEPGSQSQTNGTSTPITGINGVDKDTQMTQGTVTNLESATPAAELPSQATNQSSQTALPEHWLSLISPEAHMPFVPWPSEDTIRRGALASIEILINQGKDPATFDPEKSAELEADRKRIQEEEDMAREAERLKREEEARRRMERRASEIGAAPAVRQEAKPAAFSLDMLDDEEDDD</sequence>
<dbReference type="GO" id="GO:0006357">
    <property type="term" value="P:regulation of transcription by RNA polymerase II"/>
    <property type="evidence" value="ECO:0007669"/>
    <property type="project" value="InterPro"/>
</dbReference>
<evidence type="ECO:0000313" key="11">
    <source>
        <dbReference type="Proteomes" id="UP000016922"/>
    </source>
</evidence>
<dbReference type="GO" id="GO:0016592">
    <property type="term" value="C:mediator complex"/>
    <property type="evidence" value="ECO:0007669"/>
    <property type="project" value="InterPro"/>
</dbReference>
<dbReference type="KEGG" id="glz:GLAREA_12754"/>
<accession>S3DHE5</accession>
<evidence type="ECO:0000256" key="7">
    <source>
        <dbReference type="ARBA" id="ARBA00031257"/>
    </source>
</evidence>
<dbReference type="RefSeq" id="XP_008081726.1">
    <property type="nucleotide sequence ID" value="XM_008083535.1"/>
</dbReference>
<protein>
    <recommendedName>
        <fullName evidence="3 8">Mediator of RNA polymerase II transcription subunit 4</fullName>
    </recommendedName>
    <alternativeName>
        <fullName evidence="7 8">Mediator complex subunit 4</fullName>
    </alternativeName>
</protein>
<feature type="region of interest" description="Disordered" evidence="9">
    <location>
        <begin position="122"/>
        <end position="169"/>
    </location>
</feature>
<dbReference type="STRING" id="1116229.S3DHE5"/>
<evidence type="ECO:0000256" key="4">
    <source>
        <dbReference type="ARBA" id="ARBA00023015"/>
    </source>
</evidence>
<evidence type="ECO:0000256" key="9">
    <source>
        <dbReference type="SAM" id="MobiDB-lite"/>
    </source>
</evidence>
<dbReference type="GO" id="GO:0070847">
    <property type="term" value="C:core mediator complex"/>
    <property type="evidence" value="ECO:0007669"/>
    <property type="project" value="TreeGrafter"/>
</dbReference>
<dbReference type="Pfam" id="PF10018">
    <property type="entry name" value="Med4"/>
    <property type="match status" value="1"/>
</dbReference>
<evidence type="ECO:0000256" key="6">
    <source>
        <dbReference type="ARBA" id="ARBA00023242"/>
    </source>
</evidence>
<dbReference type="GO" id="GO:0003712">
    <property type="term" value="F:transcription coregulator activity"/>
    <property type="evidence" value="ECO:0007669"/>
    <property type="project" value="InterPro"/>
</dbReference>
<feature type="compositionally biased region" description="Polar residues" evidence="9">
    <location>
        <begin position="129"/>
        <end position="160"/>
    </location>
</feature>
<dbReference type="HOGENOM" id="CLU_057381_1_0_1"/>
<keyword evidence="5 8" id="KW-0804">Transcription</keyword>
<feature type="compositionally biased region" description="Basic and acidic residues" evidence="9">
    <location>
        <begin position="263"/>
        <end position="290"/>
    </location>
</feature>
<evidence type="ECO:0000313" key="10">
    <source>
        <dbReference type="EMBL" id="EPE31451.1"/>
    </source>
</evidence>
<proteinExistence type="inferred from homology"/>
<feature type="region of interest" description="Disordered" evidence="9">
    <location>
        <begin position="263"/>
        <end position="319"/>
    </location>
</feature>
<dbReference type="OrthoDB" id="1929813at2759"/>
<comment type="subunit">
    <text evidence="8">Component of the Mediator complex.</text>
</comment>
<keyword evidence="11" id="KW-1185">Reference proteome</keyword>
<dbReference type="GeneID" id="19471794"/>
<reference evidence="10 11" key="1">
    <citation type="journal article" date="2013" name="BMC Genomics">
        <title>Genomics-driven discovery of the pneumocandin biosynthetic gene cluster in the fungus Glarea lozoyensis.</title>
        <authorList>
            <person name="Chen L."/>
            <person name="Yue Q."/>
            <person name="Zhang X."/>
            <person name="Xiang M."/>
            <person name="Wang C."/>
            <person name="Li S."/>
            <person name="Che Y."/>
            <person name="Ortiz-Lopez F.J."/>
            <person name="Bills G.F."/>
            <person name="Liu X."/>
            <person name="An Z."/>
        </authorList>
    </citation>
    <scope>NUCLEOTIDE SEQUENCE [LARGE SCALE GENOMIC DNA]</scope>
    <source>
        <strain evidence="11">ATCC 20868 / MF5171</strain>
    </source>
</reference>
<evidence type="ECO:0000256" key="3">
    <source>
        <dbReference type="ARBA" id="ARBA00020629"/>
    </source>
</evidence>
<dbReference type="InterPro" id="IPR019258">
    <property type="entry name" value="Mediator_Med4"/>
</dbReference>
<gene>
    <name evidence="8" type="primary">MED4</name>
    <name evidence="10" type="ORF">GLAREA_12754</name>
</gene>